<dbReference type="EMBL" id="GBRH01260038">
    <property type="protein sequence ID" value="JAD37857.1"/>
    <property type="molecule type" value="Transcribed_RNA"/>
</dbReference>
<sequence>MRASICSPAFSPALAFNGPKFYRRANF</sequence>
<reference evidence="1" key="2">
    <citation type="journal article" date="2015" name="Data Brief">
        <title>Shoot transcriptome of the giant reed, Arundo donax.</title>
        <authorList>
            <person name="Barrero R.A."/>
            <person name="Guerrero F.D."/>
            <person name="Moolhuijzen P."/>
            <person name="Goolsby J.A."/>
            <person name="Tidwell J."/>
            <person name="Bellgard S.E."/>
            <person name="Bellgard M.I."/>
        </authorList>
    </citation>
    <scope>NUCLEOTIDE SEQUENCE</scope>
    <source>
        <tissue evidence="1">Shoot tissue taken approximately 20 cm above the soil surface</tissue>
    </source>
</reference>
<organism evidence="1">
    <name type="scientific">Arundo donax</name>
    <name type="common">Giant reed</name>
    <name type="synonym">Donax arundinaceus</name>
    <dbReference type="NCBI Taxonomy" id="35708"/>
    <lineage>
        <taxon>Eukaryota</taxon>
        <taxon>Viridiplantae</taxon>
        <taxon>Streptophyta</taxon>
        <taxon>Embryophyta</taxon>
        <taxon>Tracheophyta</taxon>
        <taxon>Spermatophyta</taxon>
        <taxon>Magnoliopsida</taxon>
        <taxon>Liliopsida</taxon>
        <taxon>Poales</taxon>
        <taxon>Poaceae</taxon>
        <taxon>PACMAD clade</taxon>
        <taxon>Arundinoideae</taxon>
        <taxon>Arundineae</taxon>
        <taxon>Arundo</taxon>
    </lineage>
</organism>
<accession>A0A0A8ZSP7</accession>
<reference evidence="1" key="1">
    <citation type="submission" date="2014-09" db="EMBL/GenBank/DDBJ databases">
        <authorList>
            <person name="Magalhaes I.L.F."/>
            <person name="Oliveira U."/>
            <person name="Santos F.R."/>
            <person name="Vidigal T.H.D.A."/>
            <person name="Brescovit A.D."/>
            <person name="Santos A.J."/>
        </authorList>
    </citation>
    <scope>NUCLEOTIDE SEQUENCE</scope>
    <source>
        <tissue evidence="1">Shoot tissue taken approximately 20 cm above the soil surface</tissue>
    </source>
</reference>
<evidence type="ECO:0000313" key="1">
    <source>
        <dbReference type="EMBL" id="JAD37857.1"/>
    </source>
</evidence>
<protein>
    <submittedName>
        <fullName evidence="1">Uncharacterized protein</fullName>
    </submittedName>
</protein>
<name>A0A0A8ZSP7_ARUDO</name>
<proteinExistence type="predicted"/>
<dbReference type="AlphaFoldDB" id="A0A0A8ZSP7"/>